<reference evidence="4" key="1">
    <citation type="submission" date="2018-05" db="EMBL/GenBank/DDBJ databases">
        <authorList>
            <person name="Lanie J.A."/>
            <person name="Ng W.-L."/>
            <person name="Kazmierczak K.M."/>
            <person name="Andrzejewski T.M."/>
            <person name="Davidsen T.M."/>
            <person name="Wayne K.J."/>
            <person name="Tettelin H."/>
            <person name="Glass J.I."/>
            <person name="Rusch D."/>
            <person name="Podicherti R."/>
            <person name="Tsui H.-C.T."/>
            <person name="Winkler M.E."/>
        </authorList>
    </citation>
    <scope>NUCLEOTIDE SEQUENCE</scope>
</reference>
<dbReference type="AlphaFoldDB" id="A0A383DBJ8"/>
<dbReference type="InterPro" id="IPR010827">
    <property type="entry name" value="BamA/TamA_POTRA"/>
</dbReference>
<gene>
    <name evidence="4" type="ORF">METZ01_LOCUS494544</name>
</gene>
<evidence type="ECO:0000256" key="1">
    <source>
        <dbReference type="ARBA" id="ARBA00004370"/>
    </source>
</evidence>
<evidence type="ECO:0000256" key="2">
    <source>
        <dbReference type="ARBA" id="ARBA00023136"/>
    </source>
</evidence>
<dbReference type="EMBL" id="UINC01215812">
    <property type="protein sequence ID" value="SVE41690.1"/>
    <property type="molecule type" value="Genomic_DNA"/>
</dbReference>
<feature type="non-terminal residue" evidence="4">
    <location>
        <position position="133"/>
    </location>
</feature>
<dbReference type="InterPro" id="IPR034746">
    <property type="entry name" value="POTRA"/>
</dbReference>
<organism evidence="4">
    <name type="scientific">marine metagenome</name>
    <dbReference type="NCBI Taxonomy" id="408172"/>
    <lineage>
        <taxon>unclassified sequences</taxon>
        <taxon>metagenomes</taxon>
        <taxon>ecological metagenomes</taxon>
    </lineage>
</organism>
<evidence type="ECO:0000313" key="4">
    <source>
        <dbReference type="EMBL" id="SVE41690.1"/>
    </source>
</evidence>
<protein>
    <recommendedName>
        <fullName evidence="3">POTRA domain-containing protein</fullName>
    </recommendedName>
</protein>
<dbReference type="GO" id="GO:0019867">
    <property type="term" value="C:outer membrane"/>
    <property type="evidence" value="ECO:0007669"/>
    <property type="project" value="InterPro"/>
</dbReference>
<name>A0A383DBJ8_9ZZZZ</name>
<keyword evidence="2" id="KW-0472">Membrane</keyword>
<dbReference type="Gene3D" id="3.10.20.310">
    <property type="entry name" value="membrane protein fhac"/>
    <property type="match status" value="1"/>
</dbReference>
<dbReference type="PROSITE" id="PS51779">
    <property type="entry name" value="POTRA"/>
    <property type="match status" value="1"/>
</dbReference>
<comment type="subcellular location">
    <subcellularLocation>
        <location evidence="1">Membrane</location>
    </subcellularLocation>
</comment>
<proteinExistence type="predicted"/>
<dbReference type="Pfam" id="PF07244">
    <property type="entry name" value="POTRA"/>
    <property type="match status" value="1"/>
</dbReference>
<feature type="domain" description="POTRA" evidence="3">
    <location>
        <begin position="21"/>
        <end position="88"/>
    </location>
</feature>
<accession>A0A383DBJ8</accession>
<sequence>MKKIIIISILSFLIIPNLKAEIIDKIIVNGNERVADETISMFSGVNIKDNLQNQDLNDIIKNLYKTNFFSDISIHFNNGELLINVIENPIIQTVDINGVKHKGILKVLSEQIILKEKTSYNESFVKIDEKKIS</sequence>
<evidence type="ECO:0000259" key="3">
    <source>
        <dbReference type="PROSITE" id="PS51779"/>
    </source>
</evidence>